<organism evidence="4 5">
    <name type="scientific">Brachybacterium rhamnosum</name>
    <dbReference type="NCBI Taxonomy" id="173361"/>
    <lineage>
        <taxon>Bacteria</taxon>
        <taxon>Bacillati</taxon>
        <taxon>Actinomycetota</taxon>
        <taxon>Actinomycetes</taxon>
        <taxon>Micrococcales</taxon>
        <taxon>Dermabacteraceae</taxon>
        <taxon>Brachybacterium</taxon>
    </lineage>
</organism>
<reference evidence="5" key="1">
    <citation type="journal article" date="2019" name="Int. J. Syst. Evol. Microbiol.">
        <title>The Global Catalogue of Microorganisms (GCM) 10K type strain sequencing project: providing services to taxonomists for standard genome sequencing and annotation.</title>
        <authorList>
            <consortium name="The Broad Institute Genomics Platform"/>
            <consortium name="The Broad Institute Genome Sequencing Center for Infectious Disease"/>
            <person name="Wu L."/>
            <person name="Ma J."/>
        </authorList>
    </citation>
    <scope>NUCLEOTIDE SEQUENCE [LARGE SCALE GENOMIC DNA]</scope>
    <source>
        <strain evidence="5">JCM 11650</strain>
    </source>
</reference>
<dbReference type="EMBL" id="JBHUFL010000011">
    <property type="protein sequence ID" value="MFD1836715.1"/>
    <property type="molecule type" value="Genomic_DNA"/>
</dbReference>
<gene>
    <name evidence="4" type="ORF">ACFSDA_16775</name>
</gene>
<keyword evidence="2" id="KW-0812">Transmembrane</keyword>
<feature type="transmembrane region" description="Helical" evidence="2">
    <location>
        <begin position="147"/>
        <end position="176"/>
    </location>
</feature>
<dbReference type="Proteomes" id="UP001597280">
    <property type="component" value="Unassembled WGS sequence"/>
</dbReference>
<keyword evidence="5" id="KW-1185">Reference proteome</keyword>
<dbReference type="InterPro" id="IPR057169">
    <property type="entry name" value="DUF7847"/>
</dbReference>
<sequence>MSTVPPPPGAPQQQPVPQAPGPHPGTDLGADLGAALAFAGRSLLRNPAAFLVAGAVYGLLTLIVVGASIAGLAVYMVNAMPSDPYAEPELGMFVAAYAIMFGILLLLVPIMLLWESGTGRAGELILEGGRPSIGQALVGPGRIMLTALLMGVIVTIGTFLLYLPGLVASIAFFYAIPAAARGASPVEALKQSVRLVRANLGTTIVAWLVLSVIGSVAGSLIITVIALVPFTILFQLGMFERLSGRELPDLRSA</sequence>
<feature type="transmembrane region" description="Helical" evidence="2">
    <location>
        <begin position="48"/>
        <end position="74"/>
    </location>
</feature>
<accession>A0ABW4Q313</accession>
<name>A0ABW4Q313_9MICO</name>
<evidence type="ECO:0000256" key="2">
    <source>
        <dbReference type="SAM" id="Phobius"/>
    </source>
</evidence>
<keyword evidence="2" id="KW-1133">Transmembrane helix</keyword>
<evidence type="ECO:0000313" key="5">
    <source>
        <dbReference type="Proteomes" id="UP001597280"/>
    </source>
</evidence>
<keyword evidence="2" id="KW-0472">Membrane</keyword>
<proteinExistence type="predicted"/>
<dbReference type="Pfam" id="PF25231">
    <property type="entry name" value="DUF7847"/>
    <property type="match status" value="1"/>
</dbReference>
<feature type="transmembrane region" description="Helical" evidence="2">
    <location>
        <begin position="204"/>
        <end position="234"/>
    </location>
</feature>
<evidence type="ECO:0000256" key="1">
    <source>
        <dbReference type="SAM" id="MobiDB-lite"/>
    </source>
</evidence>
<evidence type="ECO:0000259" key="3">
    <source>
        <dbReference type="Pfam" id="PF25231"/>
    </source>
</evidence>
<feature type="compositionally biased region" description="Pro residues" evidence="1">
    <location>
        <begin position="1"/>
        <end position="10"/>
    </location>
</feature>
<dbReference type="RefSeq" id="WP_343906394.1">
    <property type="nucleotide sequence ID" value="NZ_BAAAIS010000006.1"/>
</dbReference>
<feature type="region of interest" description="Disordered" evidence="1">
    <location>
        <begin position="1"/>
        <end position="24"/>
    </location>
</feature>
<evidence type="ECO:0000313" key="4">
    <source>
        <dbReference type="EMBL" id="MFD1836715.1"/>
    </source>
</evidence>
<feature type="domain" description="DUF7847" evidence="3">
    <location>
        <begin position="143"/>
        <end position="236"/>
    </location>
</feature>
<protein>
    <recommendedName>
        <fullName evidence="3">DUF7847 domain-containing protein</fullName>
    </recommendedName>
</protein>
<comment type="caution">
    <text evidence="4">The sequence shown here is derived from an EMBL/GenBank/DDBJ whole genome shotgun (WGS) entry which is preliminary data.</text>
</comment>
<feature type="transmembrane region" description="Helical" evidence="2">
    <location>
        <begin position="94"/>
        <end position="114"/>
    </location>
</feature>